<evidence type="ECO:0000256" key="3">
    <source>
        <dbReference type="ARBA" id="ARBA00022630"/>
    </source>
</evidence>
<dbReference type="InterPro" id="IPR006091">
    <property type="entry name" value="Acyl-CoA_Oxase/DH_mid-dom"/>
</dbReference>
<sequence>MDFDLTREQRRRGEDLDAAVRERLGDDRPSTPEGHFTRDRWLVAAGLGLTGLCLPVEHGGGGLGALDTALSLEVFGRACPDTGLVFGVAAHLLACAVAVRDFATPGTAAELLPGLADGSVIAANAITEDEAGSDVARLGTKAVADGDGYRLTGVKSFSSNAPLADVFVTYATTDPGAGFLGNTGFVVRRDSPGVEVGPPMVKMGLHGCPAGRLTLADTPVPARDVLGEPGQGGAIFQHSMGWERACLFAIYLGLMDDQLRRCVRHARRRRQFGKRIGEFQAVAHPIAEMRHRLDSARLLLYRACWRMDRGRADATEVSLAKIAVSEAAVANGITAMQVFGGSGYLAETGVEAQLRDSLPARVFSGTNEVHRAIVARGMGL</sequence>
<dbReference type="EMBL" id="NSDM01000005">
    <property type="protein sequence ID" value="MDQ2585146.1"/>
    <property type="molecule type" value="Genomic_DNA"/>
</dbReference>
<keyword evidence="5" id="KW-0560">Oxidoreductase</keyword>
<comment type="similarity">
    <text evidence="2 5">Belongs to the acyl-CoA dehydrogenase family.</text>
</comment>
<keyword evidence="3 5" id="KW-0285">Flavoprotein</keyword>
<dbReference type="InterPro" id="IPR009075">
    <property type="entry name" value="AcylCo_DH/oxidase_C"/>
</dbReference>
<name>A0ABU0WZ49_9PSEU</name>
<dbReference type="Gene3D" id="1.20.140.10">
    <property type="entry name" value="Butyryl-CoA Dehydrogenase, subunit A, domain 3"/>
    <property type="match status" value="1"/>
</dbReference>
<dbReference type="InterPro" id="IPR036250">
    <property type="entry name" value="AcylCo_DH-like_C"/>
</dbReference>
<dbReference type="InterPro" id="IPR009100">
    <property type="entry name" value="AcylCoA_DH/oxidase_NM_dom_sf"/>
</dbReference>
<dbReference type="SUPFAM" id="SSF47203">
    <property type="entry name" value="Acyl-CoA dehydrogenase C-terminal domain-like"/>
    <property type="match status" value="1"/>
</dbReference>
<evidence type="ECO:0000259" key="8">
    <source>
        <dbReference type="Pfam" id="PF02771"/>
    </source>
</evidence>
<dbReference type="InterPro" id="IPR037069">
    <property type="entry name" value="AcylCoA_DH/ox_N_sf"/>
</dbReference>
<keyword evidence="4 5" id="KW-0274">FAD</keyword>
<evidence type="ECO:0000256" key="2">
    <source>
        <dbReference type="ARBA" id="ARBA00009347"/>
    </source>
</evidence>
<keyword evidence="10" id="KW-1185">Reference proteome</keyword>
<dbReference type="Pfam" id="PF02771">
    <property type="entry name" value="Acyl-CoA_dh_N"/>
    <property type="match status" value="1"/>
</dbReference>
<evidence type="ECO:0000313" key="10">
    <source>
        <dbReference type="Proteomes" id="UP001225605"/>
    </source>
</evidence>
<reference evidence="9 10" key="1">
    <citation type="submission" date="2017-06" db="EMBL/GenBank/DDBJ databases">
        <title>Cultured bacterium strain Saccharothrix yanglingensis Hhs.015.</title>
        <authorList>
            <person name="Xia Y."/>
        </authorList>
    </citation>
    <scope>NUCLEOTIDE SEQUENCE [LARGE SCALE GENOMIC DNA]</scope>
    <source>
        <strain evidence="9 10">Hhs.015</strain>
    </source>
</reference>
<dbReference type="Pfam" id="PF00441">
    <property type="entry name" value="Acyl-CoA_dh_1"/>
    <property type="match status" value="1"/>
</dbReference>
<feature type="domain" description="Acyl-CoA oxidase/dehydrogenase middle" evidence="7">
    <location>
        <begin position="124"/>
        <end position="217"/>
    </location>
</feature>
<dbReference type="Pfam" id="PF02770">
    <property type="entry name" value="Acyl-CoA_dh_M"/>
    <property type="match status" value="1"/>
</dbReference>
<dbReference type="RefSeq" id="WP_306746312.1">
    <property type="nucleotide sequence ID" value="NZ_NSDM01000005.1"/>
</dbReference>
<dbReference type="Gene3D" id="1.10.540.10">
    <property type="entry name" value="Acyl-CoA dehydrogenase/oxidase, N-terminal domain"/>
    <property type="match status" value="1"/>
</dbReference>
<evidence type="ECO:0000259" key="7">
    <source>
        <dbReference type="Pfam" id="PF02770"/>
    </source>
</evidence>
<comment type="caution">
    <text evidence="9">The sequence shown here is derived from an EMBL/GenBank/DDBJ whole genome shotgun (WGS) entry which is preliminary data.</text>
</comment>
<feature type="domain" description="Acyl-CoA dehydrogenase/oxidase N-terminal" evidence="8">
    <location>
        <begin position="32"/>
        <end position="118"/>
    </location>
</feature>
<protein>
    <submittedName>
        <fullName evidence="9">Acyl-CoA dehydrogenase</fullName>
    </submittedName>
</protein>
<evidence type="ECO:0000256" key="5">
    <source>
        <dbReference type="RuleBase" id="RU362125"/>
    </source>
</evidence>
<dbReference type="Proteomes" id="UP001225605">
    <property type="component" value="Unassembled WGS sequence"/>
</dbReference>
<dbReference type="InterPro" id="IPR046373">
    <property type="entry name" value="Acyl-CoA_Oxase/DH_mid-dom_sf"/>
</dbReference>
<feature type="domain" description="Acyl-CoA dehydrogenase/oxidase C-terminal" evidence="6">
    <location>
        <begin position="230"/>
        <end position="378"/>
    </location>
</feature>
<dbReference type="PANTHER" id="PTHR43884:SF12">
    <property type="entry name" value="ISOVALERYL-COA DEHYDROGENASE, MITOCHONDRIAL-RELATED"/>
    <property type="match status" value="1"/>
</dbReference>
<accession>A0ABU0WZ49</accession>
<comment type="cofactor">
    <cofactor evidence="1 5">
        <name>FAD</name>
        <dbReference type="ChEBI" id="CHEBI:57692"/>
    </cofactor>
</comment>
<evidence type="ECO:0000256" key="4">
    <source>
        <dbReference type="ARBA" id="ARBA00022827"/>
    </source>
</evidence>
<evidence type="ECO:0000256" key="1">
    <source>
        <dbReference type="ARBA" id="ARBA00001974"/>
    </source>
</evidence>
<evidence type="ECO:0000259" key="6">
    <source>
        <dbReference type="Pfam" id="PF00441"/>
    </source>
</evidence>
<evidence type="ECO:0000313" key="9">
    <source>
        <dbReference type="EMBL" id="MDQ2585146.1"/>
    </source>
</evidence>
<organism evidence="9 10">
    <name type="scientific">Saccharothrix yanglingensis</name>
    <dbReference type="NCBI Taxonomy" id="659496"/>
    <lineage>
        <taxon>Bacteria</taxon>
        <taxon>Bacillati</taxon>
        <taxon>Actinomycetota</taxon>
        <taxon>Actinomycetes</taxon>
        <taxon>Pseudonocardiales</taxon>
        <taxon>Pseudonocardiaceae</taxon>
        <taxon>Saccharothrix</taxon>
    </lineage>
</organism>
<dbReference type="PANTHER" id="PTHR43884">
    <property type="entry name" value="ACYL-COA DEHYDROGENASE"/>
    <property type="match status" value="1"/>
</dbReference>
<dbReference type="SUPFAM" id="SSF56645">
    <property type="entry name" value="Acyl-CoA dehydrogenase NM domain-like"/>
    <property type="match status" value="1"/>
</dbReference>
<dbReference type="CDD" id="cd00567">
    <property type="entry name" value="ACAD"/>
    <property type="match status" value="1"/>
</dbReference>
<dbReference type="Gene3D" id="2.40.110.10">
    <property type="entry name" value="Butyryl-CoA Dehydrogenase, subunit A, domain 2"/>
    <property type="match status" value="1"/>
</dbReference>
<proteinExistence type="inferred from homology"/>
<dbReference type="InterPro" id="IPR013786">
    <property type="entry name" value="AcylCoA_DH/ox_N"/>
</dbReference>
<gene>
    <name evidence="9" type="ORF">CKY47_14385</name>
</gene>